<dbReference type="Pfam" id="PF03061">
    <property type="entry name" value="4HBT"/>
    <property type="match status" value="1"/>
</dbReference>
<evidence type="ECO:0000256" key="1">
    <source>
        <dbReference type="ARBA" id="ARBA00008324"/>
    </source>
</evidence>
<dbReference type="RefSeq" id="WP_042533251.1">
    <property type="nucleotide sequence ID" value="NZ_CP010827.1"/>
</dbReference>
<dbReference type="KEGG" id="csx:CSING_07115"/>
<dbReference type="InterPro" id="IPR006683">
    <property type="entry name" value="Thioestr_dom"/>
</dbReference>
<evidence type="ECO:0000313" key="5">
    <source>
        <dbReference type="Proteomes" id="UP000031890"/>
    </source>
</evidence>
<protein>
    <recommendedName>
        <fullName evidence="3">Thioesterase domain-containing protein</fullName>
    </recommendedName>
</protein>
<proteinExistence type="inferred from homology"/>
<dbReference type="OrthoDB" id="9798208at2"/>
<gene>
    <name evidence="4" type="ORF">CSING_07115</name>
</gene>
<evidence type="ECO:0000259" key="3">
    <source>
        <dbReference type="Pfam" id="PF03061"/>
    </source>
</evidence>
<organism evidence="4 5">
    <name type="scientific">Corynebacterium singulare</name>
    <dbReference type="NCBI Taxonomy" id="161899"/>
    <lineage>
        <taxon>Bacteria</taxon>
        <taxon>Bacillati</taxon>
        <taxon>Actinomycetota</taxon>
        <taxon>Actinomycetes</taxon>
        <taxon>Mycobacteriales</taxon>
        <taxon>Corynebacteriaceae</taxon>
        <taxon>Corynebacterium</taxon>
    </lineage>
</organism>
<dbReference type="NCBIfam" id="TIGR00369">
    <property type="entry name" value="unchar_dom_1"/>
    <property type="match status" value="1"/>
</dbReference>
<dbReference type="GO" id="GO:0005829">
    <property type="term" value="C:cytosol"/>
    <property type="evidence" value="ECO:0007669"/>
    <property type="project" value="TreeGrafter"/>
</dbReference>
<dbReference type="InterPro" id="IPR003736">
    <property type="entry name" value="PAAI_dom"/>
</dbReference>
<keyword evidence="2" id="KW-0378">Hydrolase</keyword>
<dbReference type="CDD" id="cd03443">
    <property type="entry name" value="PaaI_thioesterase"/>
    <property type="match status" value="1"/>
</dbReference>
<dbReference type="STRING" id="161899.CSING_07115"/>
<dbReference type="GO" id="GO:0061522">
    <property type="term" value="F:1,4-dihydroxy-2-naphthoyl-CoA thioesterase activity"/>
    <property type="evidence" value="ECO:0007669"/>
    <property type="project" value="TreeGrafter"/>
</dbReference>
<dbReference type="SUPFAM" id="SSF54637">
    <property type="entry name" value="Thioesterase/thiol ester dehydrase-isomerase"/>
    <property type="match status" value="1"/>
</dbReference>
<evidence type="ECO:0000256" key="2">
    <source>
        <dbReference type="ARBA" id="ARBA00022801"/>
    </source>
</evidence>
<dbReference type="PANTHER" id="PTHR43240:SF5">
    <property type="entry name" value="1,4-DIHYDROXY-2-NAPHTHOYL-COA THIOESTERASE 1"/>
    <property type="match status" value="1"/>
</dbReference>
<reference evidence="4 5" key="1">
    <citation type="journal article" date="2015" name="Genome Announc.">
        <title>Complete Genome Sequence and Annotation of Corynebacterium singulare DSM 44357, Isolated from a Human Semen Specimen.</title>
        <authorList>
            <person name="Merten M."/>
            <person name="Brinkrolf K."/>
            <person name="Albersmeier A."/>
            <person name="Kutter Y."/>
            <person name="Ruckert C."/>
            <person name="Tauch A."/>
        </authorList>
    </citation>
    <scope>NUCLEOTIDE SEQUENCE [LARGE SCALE GENOMIC DNA]</scope>
    <source>
        <strain evidence="4">IBS B52218</strain>
    </source>
</reference>
<dbReference type="HOGENOM" id="CLU_089876_13_3_11"/>
<dbReference type="InterPro" id="IPR029069">
    <property type="entry name" value="HotDog_dom_sf"/>
</dbReference>
<accession>A0A0B6F168</accession>
<dbReference type="PANTHER" id="PTHR43240">
    <property type="entry name" value="1,4-DIHYDROXY-2-NAPHTHOYL-COA THIOESTERASE 1"/>
    <property type="match status" value="1"/>
</dbReference>
<sequence length="148" mass="15903">MEHSEIFTQLLGAAQNRPLNEEELGLINSNPQGLAGLIGLRYTHVSEDEIRSEVEVVPDHHQPWGVANGGLYCTITESTASVGSLIVAGKPVVGVNNNTDFLKPVADGIVTAVATPLYKGRRTQLWEVKISQGDVLLAASTLRTMTVQ</sequence>
<evidence type="ECO:0000313" key="4">
    <source>
        <dbReference type="EMBL" id="AJI78954.1"/>
    </source>
</evidence>
<dbReference type="AlphaFoldDB" id="A0A0B6F168"/>
<dbReference type="Gene3D" id="3.10.129.10">
    <property type="entry name" value="Hotdog Thioesterase"/>
    <property type="match status" value="1"/>
</dbReference>
<dbReference type="EMBL" id="CP010827">
    <property type="protein sequence ID" value="AJI78954.1"/>
    <property type="molecule type" value="Genomic_DNA"/>
</dbReference>
<feature type="domain" description="Thioesterase" evidence="3">
    <location>
        <begin position="65"/>
        <end position="137"/>
    </location>
</feature>
<dbReference type="Proteomes" id="UP000031890">
    <property type="component" value="Chromosome"/>
</dbReference>
<name>A0A0B6F168_9CORY</name>
<comment type="similarity">
    <text evidence="1">Belongs to the thioesterase PaaI family.</text>
</comment>